<comment type="caution">
    <text evidence="8">The sequence shown here is derived from an EMBL/GenBank/DDBJ whole genome shotgun (WGS) entry which is preliminary data.</text>
</comment>
<evidence type="ECO:0000256" key="3">
    <source>
        <dbReference type="ARBA" id="ARBA00023002"/>
    </source>
</evidence>
<keyword evidence="4" id="KW-0408">Iron</keyword>
<name>A0ABV7ERG9_9GAMM</name>
<dbReference type="PANTHER" id="PTHR21266:SF60">
    <property type="entry name" value="3-KETOSTEROID-9-ALPHA-MONOOXYGENASE, OXYGENASE COMPONENT"/>
    <property type="match status" value="1"/>
</dbReference>
<evidence type="ECO:0000259" key="7">
    <source>
        <dbReference type="PROSITE" id="PS51296"/>
    </source>
</evidence>
<organism evidence="8 9">
    <name type="scientific">Salinisphaera aquimarina</name>
    <dbReference type="NCBI Taxonomy" id="2094031"/>
    <lineage>
        <taxon>Bacteria</taxon>
        <taxon>Pseudomonadati</taxon>
        <taxon>Pseudomonadota</taxon>
        <taxon>Gammaproteobacteria</taxon>
        <taxon>Salinisphaerales</taxon>
        <taxon>Salinisphaeraceae</taxon>
        <taxon>Salinisphaera</taxon>
    </lineage>
</organism>
<evidence type="ECO:0000313" key="8">
    <source>
        <dbReference type="EMBL" id="MFC3105367.1"/>
    </source>
</evidence>
<dbReference type="Gene3D" id="3.90.380.10">
    <property type="entry name" value="Naphthalene 1,2-dioxygenase Alpha Subunit, Chain A, domain 1"/>
    <property type="match status" value="1"/>
</dbReference>
<feature type="compositionally biased region" description="Basic and acidic residues" evidence="6">
    <location>
        <begin position="351"/>
        <end position="361"/>
    </location>
</feature>
<evidence type="ECO:0000256" key="6">
    <source>
        <dbReference type="SAM" id="MobiDB-lite"/>
    </source>
</evidence>
<evidence type="ECO:0000256" key="2">
    <source>
        <dbReference type="ARBA" id="ARBA00022723"/>
    </source>
</evidence>
<dbReference type="PROSITE" id="PS51296">
    <property type="entry name" value="RIESKE"/>
    <property type="match status" value="1"/>
</dbReference>
<feature type="domain" description="Rieske" evidence="7">
    <location>
        <begin position="11"/>
        <end position="117"/>
    </location>
</feature>
<dbReference type="SUPFAM" id="SSF55961">
    <property type="entry name" value="Bet v1-like"/>
    <property type="match status" value="1"/>
</dbReference>
<dbReference type="SUPFAM" id="SSF50022">
    <property type="entry name" value="ISP domain"/>
    <property type="match status" value="1"/>
</dbReference>
<keyword evidence="1" id="KW-0001">2Fe-2S</keyword>
<gene>
    <name evidence="8" type="ORF">ACFOSU_15930</name>
</gene>
<dbReference type="RefSeq" id="WP_380690923.1">
    <property type="nucleotide sequence ID" value="NZ_JBHRSS010000008.1"/>
</dbReference>
<sequence length="373" mass="42619">MSQFEYVENCWYPVGFSREFSEGELQGHKVANKPFVMWRSKSDGQIVGFDDRCCHKRFPLSESDLLDDGTVRCAYHGLCYDTSGQCVAIPAAPDKPIPPNARLRVAPVREQDGVVWLWPGDVEVSETIDPPRTPEIAGDDVVSVGSPDPLHVPANYILLIENLLDITHFFPLHDGNIGDEENSKIPVQLEEGEDAGYQYVKTIRHVENYKQPPYLKEWFIYDEVERIHTHCMVSPGLTRVEMRVAPHGELGTEAERGYTLLHLHLPVDESNLIWRWCVSCHKDHHPLNDTSISTAEKVAEMFPEVVAQDQWALEKQQRMFEFADEDYSELFLKTDKALRRARQIMMAMQRKERAAAEEQRTTRRSAARNAASA</sequence>
<evidence type="ECO:0000313" key="9">
    <source>
        <dbReference type="Proteomes" id="UP001595462"/>
    </source>
</evidence>
<dbReference type="Gene3D" id="2.102.10.10">
    <property type="entry name" value="Rieske [2Fe-2S] iron-sulphur domain"/>
    <property type="match status" value="1"/>
</dbReference>
<keyword evidence="5" id="KW-0411">Iron-sulfur</keyword>
<dbReference type="PANTHER" id="PTHR21266">
    <property type="entry name" value="IRON-SULFUR DOMAIN CONTAINING PROTEIN"/>
    <property type="match status" value="1"/>
</dbReference>
<dbReference type="Pfam" id="PF00355">
    <property type="entry name" value="Rieske"/>
    <property type="match status" value="1"/>
</dbReference>
<dbReference type="Proteomes" id="UP001595462">
    <property type="component" value="Unassembled WGS sequence"/>
</dbReference>
<dbReference type="Pfam" id="PF19112">
    <property type="entry name" value="VanA_C"/>
    <property type="match status" value="1"/>
</dbReference>
<accession>A0ABV7ERG9</accession>
<dbReference type="InterPro" id="IPR050584">
    <property type="entry name" value="Cholesterol_7-desaturase"/>
</dbReference>
<keyword evidence="9" id="KW-1185">Reference proteome</keyword>
<dbReference type="InterPro" id="IPR044043">
    <property type="entry name" value="VanA_C_cat"/>
</dbReference>
<protein>
    <submittedName>
        <fullName evidence="8">Rieske 2Fe-2S domain-containing protein</fullName>
    </submittedName>
</protein>
<keyword evidence="3" id="KW-0560">Oxidoreductase</keyword>
<evidence type="ECO:0000256" key="4">
    <source>
        <dbReference type="ARBA" id="ARBA00023004"/>
    </source>
</evidence>
<evidence type="ECO:0000256" key="5">
    <source>
        <dbReference type="ARBA" id="ARBA00023014"/>
    </source>
</evidence>
<evidence type="ECO:0000256" key="1">
    <source>
        <dbReference type="ARBA" id="ARBA00022714"/>
    </source>
</evidence>
<keyword evidence="2" id="KW-0479">Metal-binding</keyword>
<feature type="region of interest" description="Disordered" evidence="6">
    <location>
        <begin position="351"/>
        <end position="373"/>
    </location>
</feature>
<dbReference type="EMBL" id="JBHRSS010000008">
    <property type="protein sequence ID" value="MFC3105367.1"/>
    <property type="molecule type" value="Genomic_DNA"/>
</dbReference>
<dbReference type="InterPro" id="IPR036922">
    <property type="entry name" value="Rieske_2Fe-2S_sf"/>
</dbReference>
<proteinExistence type="predicted"/>
<reference evidence="9" key="1">
    <citation type="journal article" date="2019" name="Int. J. Syst. Evol. Microbiol.">
        <title>The Global Catalogue of Microorganisms (GCM) 10K type strain sequencing project: providing services to taxonomists for standard genome sequencing and annotation.</title>
        <authorList>
            <consortium name="The Broad Institute Genomics Platform"/>
            <consortium name="The Broad Institute Genome Sequencing Center for Infectious Disease"/>
            <person name="Wu L."/>
            <person name="Ma J."/>
        </authorList>
    </citation>
    <scope>NUCLEOTIDE SEQUENCE [LARGE SCALE GENOMIC DNA]</scope>
    <source>
        <strain evidence="9">KCTC 52640</strain>
    </source>
</reference>
<dbReference type="InterPro" id="IPR017941">
    <property type="entry name" value="Rieske_2Fe-2S"/>
</dbReference>